<dbReference type="InterPro" id="IPR030678">
    <property type="entry name" value="Peptide/Ni-bd"/>
</dbReference>
<dbReference type="Gene3D" id="3.10.105.10">
    <property type="entry name" value="Dipeptide-binding Protein, Domain 3"/>
    <property type="match status" value="1"/>
</dbReference>
<evidence type="ECO:0000256" key="1">
    <source>
        <dbReference type="ARBA" id="ARBA00022729"/>
    </source>
</evidence>
<proteinExistence type="predicted"/>
<dbReference type="Gene3D" id="3.90.76.10">
    <property type="entry name" value="Dipeptide-binding Protein, Domain 1"/>
    <property type="match status" value="1"/>
</dbReference>
<dbReference type="GO" id="GO:1904680">
    <property type="term" value="F:peptide transmembrane transporter activity"/>
    <property type="evidence" value="ECO:0007669"/>
    <property type="project" value="TreeGrafter"/>
</dbReference>
<name>A0A1J5QA57_9ZZZZ</name>
<dbReference type="GO" id="GO:0042597">
    <property type="term" value="C:periplasmic space"/>
    <property type="evidence" value="ECO:0007669"/>
    <property type="project" value="UniProtKB-ARBA"/>
</dbReference>
<dbReference type="InterPro" id="IPR039424">
    <property type="entry name" value="SBP_5"/>
</dbReference>
<dbReference type="Pfam" id="PF00496">
    <property type="entry name" value="SBP_bac_5"/>
    <property type="match status" value="1"/>
</dbReference>
<organism evidence="3">
    <name type="scientific">mine drainage metagenome</name>
    <dbReference type="NCBI Taxonomy" id="410659"/>
    <lineage>
        <taxon>unclassified sequences</taxon>
        <taxon>metagenomes</taxon>
        <taxon>ecological metagenomes</taxon>
    </lineage>
</organism>
<dbReference type="PIRSF" id="PIRSF002741">
    <property type="entry name" value="MppA"/>
    <property type="match status" value="1"/>
</dbReference>
<accession>A0A1J5QA57</accession>
<dbReference type="Gene3D" id="3.40.190.10">
    <property type="entry name" value="Periplasmic binding protein-like II"/>
    <property type="match status" value="1"/>
</dbReference>
<reference evidence="3" key="1">
    <citation type="submission" date="2016-10" db="EMBL/GenBank/DDBJ databases">
        <title>Sequence of Gallionella enrichment culture.</title>
        <authorList>
            <person name="Poehlein A."/>
            <person name="Muehling M."/>
            <person name="Daniel R."/>
        </authorList>
    </citation>
    <scope>NUCLEOTIDE SEQUENCE</scope>
</reference>
<protein>
    <submittedName>
        <fullName evidence="3">Putative D,D-dipeptide-binding periplasmic protein DdpA</fullName>
    </submittedName>
</protein>
<dbReference type="SUPFAM" id="SSF53850">
    <property type="entry name" value="Periplasmic binding protein-like II"/>
    <property type="match status" value="1"/>
</dbReference>
<dbReference type="AlphaFoldDB" id="A0A1J5QA57"/>
<dbReference type="GO" id="GO:0015833">
    <property type="term" value="P:peptide transport"/>
    <property type="evidence" value="ECO:0007669"/>
    <property type="project" value="TreeGrafter"/>
</dbReference>
<evidence type="ECO:0000313" key="3">
    <source>
        <dbReference type="EMBL" id="OIQ72861.1"/>
    </source>
</evidence>
<keyword evidence="1" id="KW-0732">Signal</keyword>
<dbReference type="InterPro" id="IPR000914">
    <property type="entry name" value="SBP_5_dom"/>
</dbReference>
<dbReference type="PANTHER" id="PTHR30290:SF38">
    <property type="entry name" value="D,D-DIPEPTIDE-BINDING PERIPLASMIC PROTEIN DDPA-RELATED"/>
    <property type="match status" value="1"/>
</dbReference>
<comment type="caution">
    <text evidence="3">The sequence shown here is derived from an EMBL/GenBank/DDBJ whole genome shotgun (WGS) entry which is preliminary data.</text>
</comment>
<feature type="domain" description="Solute-binding protein family 5" evidence="2">
    <location>
        <begin position="80"/>
        <end position="428"/>
    </location>
</feature>
<sequence>MKSLPRLRFMAVAALTAIVGSLLVSAPSQAAAALSTKPVVIARTADIDKLDPHLATAFQTFQTLGLVYGTLVELKTDLSIAPGLATSWKFDDGAKTLTFKLRKNVTFQNGAKFTSADVKATFNRILDQNTAAVARSNFTSISRIITPDPFTVIFVLTDPAVPMLAALTDVNASILSAADIKAKTVGKKPNGTGPFMWSSWKVGQSITLKAFPKYWGGKPKISGVTFRVIPTETSALAAVKAKSATMALISDPIVAKQAGSSVATYRVGSLAYHALMLNARSPQLQDLNVRLAIQCAVDRQGVLNTAALGEGSVTGPITSPAYKSNPNARPCPKRDLAKAKAYMAASGKTNIKLTTIVSQGEYATALAEAQTLQSQLKDIGINLDLQVTDIATYVNRWLAADFDAAIALNGGRVDPDTMYKRYFTSTGNLNKIAGYSSPTLDALFEKGRSTDNVKARKAIYNQVSAELENNAVWIWMFTAYDYSVATKKLKGYAPMANGSLQNLRVASLLN</sequence>
<dbReference type="PANTHER" id="PTHR30290">
    <property type="entry name" value="PERIPLASMIC BINDING COMPONENT OF ABC TRANSPORTER"/>
    <property type="match status" value="1"/>
</dbReference>
<gene>
    <name evidence="3" type="primary">ddpA_2</name>
    <name evidence="3" type="ORF">GALL_455090</name>
</gene>
<dbReference type="EMBL" id="MLJW01003100">
    <property type="protein sequence ID" value="OIQ72861.1"/>
    <property type="molecule type" value="Genomic_DNA"/>
</dbReference>
<dbReference type="GO" id="GO:0043190">
    <property type="term" value="C:ATP-binding cassette (ABC) transporter complex"/>
    <property type="evidence" value="ECO:0007669"/>
    <property type="project" value="InterPro"/>
</dbReference>
<evidence type="ECO:0000259" key="2">
    <source>
        <dbReference type="Pfam" id="PF00496"/>
    </source>
</evidence>